<comment type="caution">
    <text evidence="3">The sequence shown here is derived from an EMBL/GenBank/DDBJ whole genome shotgun (WGS) entry which is preliminary data.</text>
</comment>
<protein>
    <submittedName>
        <fullName evidence="3">Uncharacterized protein</fullName>
    </submittedName>
</protein>
<evidence type="ECO:0000313" key="3">
    <source>
        <dbReference type="EMBL" id="KAA1084137.1"/>
    </source>
</evidence>
<evidence type="ECO:0000256" key="2">
    <source>
        <dbReference type="SAM" id="SignalP"/>
    </source>
</evidence>
<feature type="region of interest" description="Disordered" evidence="1">
    <location>
        <begin position="42"/>
        <end position="103"/>
    </location>
</feature>
<dbReference type="Proteomes" id="UP000324748">
    <property type="component" value="Unassembled WGS sequence"/>
</dbReference>
<gene>
    <name evidence="3" type="ORF">PGT21_018770</name>
    <name evidence="4" type="ORF">PGTUg99_026767</name>
</gene>
<sequence>MLLRPGALAFLGSLLVLIIEAPGQCTGTKLWKRLRLVEIESGPLTSEPKGPSGRLHGTNSKSSMRQDCPRSSSNSNCPKNSESNLKNIHLGKGENRIPSRNSPVLTPEELQKEKEFGLKALKIVSLRQYGIKGEKVDEIWPWFEKSNQGWIQDGKLALPPIQIKMVLNWLVKNVKIHSFLRSILSGNPVDKFQKEFMREFQYLKLEQVLSETHPELSKTQVGYFKNFVLNKFLKNKKNPSEVDWEGWTKAKWTKPMVDEYYKEWNSSRKPISFHIASFWENLWSRVKDIWKGLLKPFHRKPN</sequence>
<dbReference type="AlphaFoldDB" id="A0A5B0N4J1"/>
<evidence type="ECO:0000256" key="1">
    <source>
        <dbReference type="SAM" id="MobiDB-lite"/>
    </source>
</evidence>
<evidence type="ECO:0000313" key="5">
    <source>
        <dbReference type="Proteomes" id="UP000324748"/>
    </source>
</evidence>
<organism evidence="3 5">
    <name type="scientific">Puccinia graminis f. sp. tritici</name>
    <dbReference type="NCBI Taxonomy" id="56615"/>
    <lineage>
        <taxon>Eukaryota</taxon>
        <taxon>Fungi</taxon>
        <taxon>Dikarya</taxon>
        <taxon>Basidiomycota</taxon>
        <taxon>Pucciniomycotina</taxon>
        <taxon>Pucciniomycetes</taxon>
        <taxon>Pucciniales</taxon>
        <taxon>Pucciniaceae</taxon>
        <taxon>Puccinia</taxon>
    </lineage>
</organism>
<feature type="signal peptide" evidence="2">
    <location>
        <begin position="1"/>
        <end position="27"/>
    </location>
</feature>
<name>A0A5B0N4J1_PUCGR</name>
<feature type="chain" id="PRO_5036137361" evidence="2">
    <location>
        <begin position="28"/>
        <end position="302"/>
    </location>
</feature>
<dbReference type="Proteomes" id="UP000325313">
    <property type="component" value="Unassembled WGS sequence"/>
</dbReference>
<keyword evidence="2" id="KW-0732">Signal</keyword>
<evidence type="ECO:0000313" key="6">
    <source>
        <dbReference type="Proteomes" id="UP000325313"/>
    </source>
</evidence>
<dbReference type="EMBL" id="VSWC01000118">
    <property type="protein sequence ID" value="KAA1084137.1"/>
    <property type="molecule type" value="Genomic_DNA"/>
</dbReference>
<keyword evidence="5" id="KW-1185">Reference proteome</keyword>
<evidence type="ECO:0000313" key="4">
    <source>
        <dbReference type="EMBL" id="KAA1093373.1"/>
    </source>
</evidence>
<feature type="compositionally biased region" description="Polar residues" evidence="1">
    <location>
        <begin position="57"/>
        <end position="86"/>
    </location>
</feature>
<reference evidence="5 6" key="1">
    <citation type="submission" date="2019-05" db="EMBL/GenBank/DDBJ databases">
        <title>Emergence of the Ug99 lineage of the wheat stem rust pathogen through somatic hybridization.</title>
        <authorList>
            <person name="Li F."/>
            <person name="Upadhyaya N.M."/>
            <person name="Sperschneider J."/>
            <person name="Matny O."/>
            <person name="Nguyen-Phuc H."/>
            <person name="Mago R."/>
            <person name="Raley C."/>
            <person name="Miller M.E."/>
            <person name="Silverstein K.A.T."/>
            <person name="Henningsen E."/>
            <person name="Hirsch C.D."/>
            <person name="Visser B."/>
            <person name="Pretorius Z.A."/>
            <person name="Steffenson B.J."/>
            <person name="Schwessinger B."/>
            <person name="Dodds P.N."/>
            <person name="Figueroa M."/>
        </authorList>
    </citation>
    <scope>NUCLEOTIDE SEQUENCE [LARGE SCALE GENOMIC DNA]</scope>
    <source>
        <strain evidence="3">21-0</strain>
        <strain evidence="4 6">Ug99</strain>
    </source>
</reference>
<proteinExistence type="predicted"/>
<accession>A0A5B0N4J1</accession>
<dbReference type="EMBL" id="VDEP01000375">
    <property type="protein sequence ID" value="KAA1093373.1"/>
    <property type="molecule type" value="Genomic_DNA"/>
</dbReference>